<evidence type="ECO:0000313" key="7">
    <source>
        <dbReference type="Proteomes" id="UP000279029"/>
    </source>
</evidence>
<protein>
    <recommendedName>
        <fullName evidence="4 5">Large ribosomal subunit protein uL10</fullName>
    </recommendedName>
</protein>
<accession>A0A3P7P4R7</accession>
<keyword evidence="7" id="KW-1185">Reference proteome</keyword>
<dbReference type="InterPro" id="IPR002363">
    <property type="entry name" value="Ribosomal_uL10_CS_bac"/>
</dbReference>
<keyword evidence="5" id="KW-0699">rRNA-binding</keyword>
<dbReference type="InterPro" id="IPR022973">
    <property type="entry name" value="Ribosomal_uL10_bac"/>
</dbReference>
<dbReference type="GO" id="GO:0003735">
    <property type="term" value="F:structural constituent of ribosome"/>
    <property type="evidence" value="ECO:0007669"/>
    <property type="project" value="InterPro"/>
</dbReference>
<dbReference type="CDD" id="cd05797">
    <property type="entry name" value="Ribosomal_L10"/>
    <property type="match status" value="1"/>
</dbReference>
<dbReference type="InterPro" id="IPR043141">
    <property type="entry name" value="Ribosomal_uL10-like_sf"/>
</dbReference>
<evidence type="ECO:0000256" key="3">
    <source>
        <dbReference type="ARBA" id="ARBA00023274"/>
    </source>
</evidence>
<dbReference type="InterPro" id="IPR047865">
    <property type="entry name" value="Ribosomal_uL10_bac_type"/>
</dbReference>
<dbReference type="Gene3D" id="6.10.250.290">
    <property type="match status" value="1"/>
</dbReference>
<evidence type="ECO:0000256" key="2">
    <source>
        <dbReference type="ARBA" id="ARBA00022980"/>
    </source>
</evidence>
<keyword evidence="5" id="KW-0694">RNA-binding</keyword>
<dbReference type="AlphaFoldDB" id="A0A3P7P4R7"/>
<comment type="subunit">
    <text evidence="5">Part of the ribosomal stalk of the 50S ribosomal subunit. The N-terminus interacts with L11 and the large rRNA to form the base of the stalk. The C-terminus forms an elongated spine to which L12 dimers bind in a sequential fashion forming a multimeric L10(L12)X complex.</text>
</comment>
<dbReference type="SUPFAM" id="SSF160369">
    <property type="entry name" value="Ribosomal protein L10-like"/>
    <property type="match status" value="1"/>
</dbReference>
<dbReference type="InterPro" id="IPR001790">
    <property type="entry name" value="Ribosomal_uL10"/>
</dbReference>
<name>A0A3P7P4R7_9FIRM</name>
<dbReference type="NCBIfam" id="NF000955">
    <property type="entry name" value="PRK00099.1-1"/>
    <property type="match status" value="1"/>
</dbReference>
<dbReference type="Pfam" id="PF00466">
    <property type="entry name" value="Ribosomal_L10"/>
    <property type="match status" value="1"/>
</dbReference>
<gene>
    <name evidence="5 6" type="primary">rplJ</name>
    <name evidence="6" type="ORF">PATL70BA_2658</name>
</gene>
<evidence type="ECO:0000256" key="1">
    <source>
        <dbReference type="ARBA" id="ARBA00008889"/>
    </source>
</evidence>
<dbReference type="HAMAP" id="MF_00362">
    <property type="entry name" value="Ribosomal_uL10"/>
    <property type="match status" value="1"/>
</dbReference>
<sequence>MPRIEEKQSVIKTIKDSIEGATSIVLVDYRGLSVEQDTELRKSLREANVTYKVFKNSMMSFAFQGTEFEALEKHLAGPSAIAISYEDPTAGPRVLLKQSKAFKNLEFKAGVVEGIYYDDAMIVKIAAIPSREELLSKLLGSIKSPISTFARTIKAVADKAAETGAATAADLVSDSVAEVVEPVAEPVAEVVEEVAVETEVTTEEKIEE</sequence>
<organism evidence="6 7">
    <name type="scientific">Petrocella atlantisensis</name>
    <dbReference type="NCBI Taxonomy" id="2173034"/>
    <lineage>
        <taxon>Bacteria</taxon>
        <taxon>Bacillati</taxon>
        <taxon>Bacillota</taxon>
        <taxon>Clostridia</taxon>
        <taxon>Lachnospirales</taxon>
        <taxon>Vallitaleaceae</taxon>
        <taxon>Petrocella</taxon>
    </lineage>
</organism>
<dbReference type="PANTHER" id="PTHR11560">
    <property type="entry name" value="39S RIBOSOMAL PROTEIN L10, MITOCHONDRIAL"/>
    <property type="match status" value="1"/>
</dbReference>
<dbReference type="Gene3D" id="3.30.70.1730">
    <property type="match status" value="1"/>
</dbReference>
<keyword evidence="3 5" id="KW-0687">Ribonucleoprotein</keyword>
<dbReference type="PROSITE" id="PS01109">
    <property type="entry name" value="RIBOSOMAL_L10"/>
    <property type="match status" value="1"/>
</dbReference>
<evidence type="ECO:0000256" key="5">
    <source>
        <dbReference type="HAMAP-Rule" id="MF_00362"/>
    </source>
</evidence>
<dbReference type="KEGG" id="cbar:PATL70BA_2658"/>
<evidence type="ECO:0000313" key="6">
    <source>
        <dbReference type="EMBL" id="VDN48560.1"/>
    </source>
</evidence>
<dbReference type="RefSeq" id="WP_125137679.1">
    <property type="nucleotide sequence ID" value="NZ_LR130778.1"/>
</dbReference>
<keyword evidence="2 5" id="KW-0689">Ribosomal protein</keyword>
<evidence type="ECO:0000256" key="4">
    <source>
        <dbReference type="ARBA" id="ARBA00035202"/>
    </source>
</evidence>
<proteinExistence type="inferred from homology"/>
<reference evidence="6 7" key="1">
    <citation type="submission" date="2018-09" db="EMBL/GenBank/DDBJ databases">
        <authorList>
            <person name="Postec A."/>
        </authorList>
    </citation>
    <scope>NUCLEOTIDE SEQUENCE [LARGE SCALE GENOMIC DNA]</scope>
    <source>
        <strain evidence="6">70B-A</strain>
    </source>
</reference>
<dbReference type="GO" id="GO:0006412">
    <property type="term" value="P:translation"/>
    <property type="evidence" value="ECO:0007669"/>
    <property type="project" value="UniProtKB-UniRule"/>
</dbReference>
<comment type="similarity">
    <text evidence="1 5">Belongs to the universal ribosomal protein uL10 family.</text>
</comment>
<dbReference type="GO" id="GO:0070180">
    <property type="term" value="F:large ribosomal subunit rRNA binding"/>
    <property type="evidence" value="ECO:0007669"/>
    <property type="project" value="UniProtKB-UniRule"/>
</dbReference>
<comment type="function">
    <text evidence="5">Forms part of the ribosomal stalk, playing a central role in the interaction of the ribosome with GTP-bound translation factors.</text>
</comment>
<dbReference type="GO" id="GO:0015934">
    <property type="term" value="C:large ribosomal subunit"/>
    <property type="evidence" value="ECO:0007669"/>
    <property type="project" value="InterPro"/>
</dbReference>
<dbReference type="OrthoDB" id="9808307at2"/>
<dbReference type="EMBL" id="LR130778">
    <property type="protein sequence ID" value="VDN48560.1"/>
    <property type="molecule type" value="Genomic_DNA"/>
</dbReference>
<dbReference type="Proteomes" id="UP000279029">
    <property type="component" value="Chromosome"/>
</dbReference>